<evidence type="ECO:0000313" key="2">
    <source>
        <dbReference type="Proteomes" id="UP001156141"/>
    </source>
</evidence>
<keyword evidence="2" id="KW-1185">Reference proteome</keyword>
<evidence type="ECO:0000313" key="1">
    <source>
        <dbReference type="EMBL" id="MCH4554189.1"/>
    </source>
</evidence>
<comment type="caution">
    <text evidence="1">The sequence shown here is derived from an EMBL/GenBank/DDBJ whole genome shotgun (WGS) entry which is preliminary data.</text>
</comment>
<accession>A0ABS9RMK2</accession>
<proteinExistence type="predicted"/>
<sequence>TLNLKVTGSNPVPATNAIEHDTPPLGAALSFMAHDARFSIRAVHPALLHILTETAVAAKSSIRLVSPYNPTPQCSLPLQHRLKP</sequence>
<feature type="non-terminal residue" evidence="1">
    <location>
        <position position="1"/>
    </location>
</feature>
<gene>
    <name evidence="1" type="ORF">MKW35_16320</name>
</gene>
<dbReference type="Proteomes" id="UP001156141">
    <property type="component" value="Unassembled WGS sequence"/>
</dbReference>
<dbReference type="RefSeq" id="WP_240575570.1">
    <property type="nucleotide sequence ID" value="NZ_JAKVQD010000058.1"/>
</dbReference>
<organism evidence="1 2">
    <name type="scientific">Aestuariibaculum lutulentum</name>
    <dbReference type="NCBI Taxonomy" id="2920935"/>
    <lineage>
        <taxon>Bacteria</taxon>
        <taxon>Pseudomonadati</taxon>
        <taxon>Bacteroidota</taxon>
        <taxon>Flavobacteriia</taxon>
        <taxon>Flavobacteriales</taxon>
        <taxon>Flavobacteriaceae</taxon>
    </lineage>
</organism>
<dbReference type="EMBL" id="JAKVQD010000058">
    <property type="protein sequence ID" value="MCH4554189.1"/>
    <property type="molecule type" value="Genomic_DNA"/>
</dbReference>
<name>A0ABS9RMK2_9FLAO</name>
<reference evidence="1" key="1">
    <citation type="submission" date="2022-02" db="EMBL/GenBank/DDBJ databases">
        <title>Aestuariibaculum sp., a marine bacterium isolated from sediment in Guangxi.</title>
        <authorList>
            <person name="Ying J."/>
        </authorList>
    </citation>
    <scope>NUCLEOTIDE SEQUENCE</scope>
    <source>
        <strain evidence="1">L182</strain>
    </source>
</reference>
<protein>
    <submittedName>
        <fullName evidence="1">Uncharacterized protein</fullName>
    </submittedName>
</protein>